<dbReference type="Pfam" id="PF01272">
    <property type="entry name" value="GreA_GreB"/>
    <property type="match status" value="1"/>
</dbReference>
<dbReference type="InterPro" id="IPR001437">
    <property type="entry name" value="Tscrpt_elong_fac_GreA/B_C"/>
</dbReference>
<name>A0AA35S2G1_GEOBA</name>
<accession>A0AA35S2G1</accession>
<feature type="domain" description="Transcription elongation factor GreA/GreB N-terminal" evidence="9">
    <location>
        <begin position="39"/>
        <end position="98"/>
    </location>
</feature>
<evidence type="ECO:0000259" key="9">
    <source>
        <dbReference type="Pfam" id="PF03449"/>
    </source>
</evidence>
<evidence type="ECO:0000256" key="1">
    <source>
        <dbReference type="ARBA" id="ARBA00008213"/>
    </source>
</evidence>
<evidence type="ECO:0000313" key="11">
    <source>
        <dbReference type="Proteomes" id="UP001174909"/>
    </source>
</evidence>
<dbReference type="SUPFAM" id="SSF46557">
    <property type="entry name" value="GreA transcript cleavage protein, N-terminal domain"/>
    <property type="match status" value="1"/>
</dbReference>
<feature type="non-terminal residue" evidence="10">
    <location>
        <position position="1"/>
    </location>
</feature>
<keyword evidence="3" id="KW-0805">Transcription regulation</keyword>
<keyword evidence="10" id="KW-0648">Protein biosynthesis</keyword>
<dbReference type="InterPro" id="IPR036953">
    <property type="entry name" value="GreA/GreB_C_sf"/>
</dbReference>
<keyword evidence="10" id="KW-0251">Elongation factor</keyword>
<evidence type="ECO:0000256" key="6">
    <source>
        <dbReference type="ARBA" id="ARBA00024916"/>
    </source>
</evidence>
<dbReference type="Gene3D" id="3.10.50.30">
    <property type="entry name" value="Transcription elongation factor, GreA/GreB, C-terminal domain"/>
    <property type="match status" value="1"/>
</dbReference>
<comment type="function">
    <text evidence="6">Necessary for efficient RNA polymerase transcription elongation past template-encoded arresting sites. The arresting sites in DNA have the property of trapping a certain fraction of elongating RNA polymerases that pass through, resulting in locked ternary complexes. Cleavage of the nascent transcript by cleavage factors such as GreA or GreB allows the resumption of elongation from the new 3'terminus. GreA releases sequences of 2 to 3 nucleotides.</text>
</comment>
<dbReference type="PANTHER" id="PTHR30437:SF4">
    <property type="entry name" value="TRANSCRIPTION ELONGATION FACTOR GREA"/>
    <property type="match status" value="1"/>
</dbReference>
<dbReference type="Pfam" id="PF03449">
    <property type="entry name" value="GreA_GreB_N"/>
    <property type="match status" value="1"/>
</dbReference>
<dbReference type="PANTHER" id="PTHR30437">
    <property type="entry name" value="TRANSCRIPTION ELONGATION FACTOR GREA"/>
    <property type="match status" value="1"/>
</dbReference>
<comment type="caution">
    <text evidence="10">The sequence shown here is derived from an EMBL/GenBank/DDBJ whole genome shotgun (WGS) entry which is preliminary data.</text>
</comment>
<evidence type="ECO:0000256" key="5">
    <source>
        <dbReference type="ARBA" id="ARBA00023163"/>
    </source>
</evidence>
<dbReference type="GO" id="GO:0003746">
    <property type="term" value="F:translation elongation factor activity"/>
    <property type="evidence" value="ECO:0007669"/>
    <property type="project" value="UniProtKB-KW"/>
</dbReference>
<dbReference type="FunFam" id="1.10.287.180:FF:000001">
    <property type="entry name" value="Transcription elongation factor GreA"/>
    <property type="match status" value="1"/>
</dbReference>
<comment type="similarity">
    <text evidence="1">Belongs to the GreA/GreB family.</text>
</comment>
<evidence type="ECO:0000256" key="4">
    <source>
        <dbReference type="ARBA" id="ARBA00023125"/>
    </source>
</evidence>
<dbReference type="InterPro" id="IPR028624">
    <property type="entry name" value="Tscrpt_elong_fac_GreA/B"/>
</dbReference>
<dbReference type="SUPFAM" id="SSF54534">
    <property type="entry name" value="FKBP-like"/>
    <property type="match status" value="1"/>
</dbReference>
<evidence type="ECO:0000259" key="8">
    <source>
        <dbReference type="Pfam" id="PF01272"/>
    </source>
</evidence>
<dbReference type="GO" id="GO:0003677">
    <property type="term" value="F:DNA binding"/>
    <property type="evidence" value="ECO:0007669"/>
    <property type="project" value="UniProtKB-KW"/>
</dbReference>
<protein>
    <recommendedName>
        <fullName evidence="2">Transcription elongation factor GreA</fullName>
    </recommendedName>
    <alternativeName>
        <fullName evidence="7">Transcript cleavage factor GreA</fullName>
    </alternativeName>
</protein>
<keyword evidence="4" id="KW-0238">DNA-binding</keyword>
<evidence type="ECO:0000256" key="2">
    <source>
        <dbReference type="ARBA" id="ARBA00013729"/>
    </source>
</evidence>
<dbReference type="InterPro" id="IPR023459">
    <property type="entry name" value="Tscrpt_elong_fac_GreA/B_fam"/>
</dbReference>
<dbReference type="GO" id="GO:0006354">
    <property type="term" value="P:DNA-templated transcription elongation"/>
    <property type="evidence" value="ECO:0007669"/>
    <property type="project" value="TreeGrafter"/>
</dbReference>
<dbReference type="EMBL" id="CASHTH010001945">
    <property type="protein sequence ID" value="CAI8022213.1"/>
    <property type="molecule type" value="Genomic_DNA"/>
</dbReference>
<organism evidence="10 11">
    <name type="scientific">Geodia barretti</name>
    <name type="common">Barrett's horny sponge</name>
    <dbReference type="NCBI Taxonomy" id="519541"/>
    <lineage>
        <taxon>Eukaryota</taxon>
        <taxon>Metazoa</taxon>
        <taxon>Porifera</taxon>
        <taxon>Demospongiae</taxon>
        <taxon>Heteroscleromorpha</taxon>
        <taxon>Tetractinellida</taxon>
        <taxon>Astrophorina</taxon>
        <taxon>Geodiidae</taxon>
        <taxon>Geodia</taxon>
    </lineage>
</organism>
<dbReference type="FunFam" id="3.10.50.30:FF:000001">
    <property type="entry name" value="Transcription elongation factor GreA"/>
    <property type="match status" value="1"/>
</dbReference>
<dbReference type="HAMAP" id="MF_00105">
    <property type="entry name" value="GreA_GreB"/>
    <property type="match status" value="1"/>
</dbReference>
<evidence type="ECO:0000313" key="10">
    <source>
        <dbReference type="EMBL" id="CAI8022213.1"/>
    </source>
</evidence>
<dbReference type="InterPro" id="IPR018151">
    <property type="entry name" value="TF_GreA/GreB_CS"/>
</dbReference>
<dbReference type="GO" id="GO:0032784">
    <property type="term" value="P:regulation of DNA-templated transcription elongation"/>
    <property type="evidence" value="ECO:0007669"/>
    <property type="project" value="InterPro"/>
</dbReference>
<proteinExistence type="inferred from homology"/>
<dbReference type="AlphaFoldDB" id="A0AA35S2G1"/>
<gene>
    <name evidence="10" type="ORF">GBAR_LOCUS13063</name>
</gene>
<evidence type="ECO:0000256" key="3">
    <source>
        <dbReference type="ARBA" id="ARBA00023015"/>
    </source>
</evidence>
<dbReference type="InterPro" id="IPR036805">
    <property type="entry name" value="Tscrpt_elong_fac_GreA/B_N_sf"/>
</dbReference>
<keyword evidence="11" id="KW-1185">Reference proteome</keyword>
<dbReference type="Proteomes" id="UP001174909">
    <property type="component" value="Unassembled WGS sequence"/>
</dbReference>
<dbReference type="GO" id="GO:0070063">
    <property type="term" value="F:RNA polymerase binding"/>
    <property type="evidence" value="ECO:0007669"/>
    <property type="project" value="InterPro"/>
</dbReference>
<dbReference type="Gene3D" id="1.10.287.180">
    <property type="entry name" value="Transcription elongation factor, GreA/GreB, N-terminal domain"/>
    <property type="match status" value="1"/>
</dbReference>
<reference evidence="10" key="1">
    <citation type="submission" date="2023-03" db="EMBL/GenBank/DDBJ databases">
        <authorList>
            <person name="Steffen K."/>
            <person name="Cardenas P."/>
        </authorList>
    </citation>
    <scope>NUCLEOTIDE SEQUENCE</scope>
</reference>
<keyword evidence="5" id="KW-0804">Transcription</keyword>
<dbReference type="InterPro" id="IPR022691">
    <property type="entry name" value="Tscrpt_elong_fac_GreA/B_N"/>
</dbReference>
<dbReference type="PROSITE" id="PS00829">
    <property type="entry name" value="GREAB_1"/>
    <property type="match status" value="1"/>
</dbReference>
<sequence length="190" mass="20759">RTPSGGPPPHERGADGAILSRFGSVPERLSPTVTLAFRVRIEAEVRALEQELHLHLPKQIKEAREHGDLSENAEYEAAKDRQAFVAVRLAQLKRRLADLSMVSLDNIPADRVSLGSEVVVVDLDTQAESRYELVVSEEADASVGKVSTGSPIGRALMGARVGDEVNVHTPAGEREFAIRELRTIHERKAS</sequence>
<evidence type="ECO:0000256" key="7">
    <source>
        <dbReference type="ARBA" id="ARBA00030776"/>
    </source>
</evidence>
<feature type="domain" description="Transcription elongation factor GreA/GreB C-terminal" evidence="8">
    <location>
        <begin position="108"/>
        <end position="180"/>
    </location>
</feature>